<comment type="subcellular location">
    <subcellularLocation>
        <location evidence="1 10">Cell membrane</location>
        <topology evidence="1 10">Multi-pass membrane protein</topology>
    </subcellularLocation>
</comment>
<proteinExistence type="inferred from homology"/>
<feature type="transmembrane region" description="Helical" evidence="10">
    <location>
        <begin position="102"/>
        <end position="123"/>
    </location>
</feature>
<evidence type="ECO:0000256" key="11">
    <source>
        <dbReference type="PIRNR" id="PIRNR002869"/>
    </source>
</evidence>
<reference evidence="12 13" key="1">
    <citation type="journal article" date="2017" name="ISME J.">
        <title>Energy and carbon metabolisms in a deep terrestrial subsurface fluid microbial community.</title>
        <authorList>
            <person name="Momper L."/>
            <person name="Jungbluth S.P."/>
            <person name="Lee M.D."/>
            <person name="Amend J.P."/>
        </authorList>
    </citation>
    <scope>NUCLEOTIDE SEQUENCE [LARGE SCALE GENOMIC DNA]</scope>
    <source>
        <strain evidence="12">SURF_26</strain>
    </source>
</reference>
<dbReference type="GO" id="GO:0015648">
    <property type="term" value="F:lipid-linked peptidoglycan transporter activity"/>
    <property type="evidence" value="ECO:0007669"/>
    <property type="project" value="UniProtKB-UniRule"/>
</dbReference>
<keyword evidence="4 10" id="KW-0133">Cell shape</keyword>
<feature type="transmembrane region" description="Helical" evidence="10">
    <location>
        <begin position="393"/>
        <end position="410"/>
    </location>
</feature>
<evidence type="ECO:0000256" key="6">
    <source>
        <dbReference type="ARBA" id="ARBA00022989"/>
    </source>
</evidence>
<keyword evidence="2 10" id="KW-1003">Cell membrane</keyword>
<feature type="transmembrane region" description="Helical" evidence="10">
    <location>
        <begin position="485"/>
        <end position="506"/>
    </location>
</feature>
<dbReference type="UniPathway" id="UPA00219"/>
<dbReference type="GO" id="GO:0034204">
    <property type="term" value="P:lipid translocation"/>
    <property type="evidence" value="ECO:0007669"/>
    <property type="project" value="TreeGrafter"/>
</dbReference>
<feature type="transmembrane region" description="Helical" evidence="10">
    <location>
        <begin position="193"/>
        <end position="216"/>
    </location>
</feature>
<keyword evidence="6 10" id="KW-1133">Transmembrane helix</keyword>
<evidence type="ECO:0000256" key="8">
    <source>
        <dbReference type="ARBA" id="ARBA00060041"/>
    </source>
</evidence>
<dbReference type="HAMAP" id="MF_02078">
    <property type="entry name" value="MurJ_MviN"/>
    <property type="match status" value="1"/>
</dbReference>
<evidence type="ECO:0000256" key="1">
    <source>
        <dbReference type="ARBA" id="ARBA00004651"/>
    </source>
</evidence>
<evidence type="ECO:0000256" key="2">
    <source>
        <dbReference type="ARBA" id="ARBA00022475"/>
    </source>
</evidence>
<feature type="transmembrane region" description="Helical" evidence="10">
    <location>
        <begin position="416"/>
        <end position="434"/>
    </location>
</feature>
<dbReference type="PIRSF" id="PIRSF002869">
    <property type="entry name" value="MviN"/>
    <property type="match status" value="1"/>
</dbReference>
<feature type="transmembrane region" description="Helical" evidence="10">
    <location>
        <begin position="352"/>
        <end position="373"/>
    </location>
</feature>
<dbReference type="AlphaFoldDB" id="A0A3A4R114"/>
<dbReference type="EMBL" id="QZJZ01000094">
    <property type="protein sequence ID" value="RJP56507.1"/>
    <property type="molecule type" value="Genomic_DNA"/>
</dbReference>
<dbReference type="GO" id="GO:0071555">
    <property type="term" value="P:cell wall organization"/>
    <property type="evidence" value="ECO:0007669"/>
    <property type="project" value="UniProtKB-UniRule"/>
</dbReference>
<comment type="pathway">
    <text evidence="10">Cell wall biogenesis; peptidoglycan biosynthesis.</text>
</comment>
<feature type="transmembrane region" description="Helical" evidence="10">
    <location>
        <begin position="320"/>
        <end position="340"/>
    </location>
</feature>
<dbReference type="InterPro" id="IPR004268">
    <property type="entry name" value="MurJ"/>
</dbReference>
<organism evidence="12 13">
    <name type="scientific">Candidatus Auribacter fodinae</name>
    <dbReference type="NCBI Taxonomy" id="2093366"/>
    <lineage>
        <taxon>Bacteria</taxon>
        <taxon>Pseudomonadati</taxon>
        <taxon>Candidatus Auribacterota</taxon>
        <taxon>Candidatus Auribacteria</taxon>
        <taxon>Candidatus Auribacterales</taxon>
        <taxon>Candidatus Auribacteraceae</taxon>
        <taxon>Candidatus Auribacter</taxon>
    </lineage>
</organism>
<dbReference type="Proteomes" id="UP000266426">
    <property type="component" value="Unassembled WGS sequence"/>
</dbReference>
<evidence type="ECO:0000256" key="10">
    <source>
        <dbReference type="HAMAP-Rule" id="MF_02078"/>
    </source>
</evidence>
<gene>
    <name evidence="10 12" type="primary">murJ</name>
    <name evidence="12" type="ORF">C4541_12315</name>
</gene>
<keyword evidence="3 10" id="KW-0812">Transmembrane</keyword>
<feature type="transmembrane region" description="Helical" evidence="10">
    <location>
        <begin position="130"/>
        <end position="154"/>
    </location>
</feature>
<evidence type="ECO:0000313" key="12">
    <source>
        <dbReference type="EMBL" id="RJP56507.1"/>
    </source>
</evidence>
<dbReference type="PRINTS" id="PR01806">
    <property type="entry name" value="VIRFACTRMVIN"/>
</dbReference>
<keyword evidence="10 11" id="KW-0961">Cell wall biogenesis/degradation</keyword>
<name>A0A3A4R114_9BACT</name>
<dbReference type="NCBIfam" id="TIGR01695">
    <property type="entry name" value="murJ_mviN"/>
    <property type="match status" value="1"/>
</dbReference>
<evidence type="ECO:0000313" key="13">
    <source>
        <dbReference type="Proteomes" id="UP000266426"/>
    </source>
</evidence>
<evidence type="ECO:0000256" key="5">
    <source>
        <dbReference type="ARBA" id="ARBA00022984"/>
    </source>
</evidence>
<dbReference type="GO" id="GO:0009252">
    <property type="term" value="P:peptidoglycan biosynthetic process"/>
    <property type="evidence" value="ECO:0007669"/>
    <property type="project" value="UniProtKB-UniRule"/>
</dbReference>
<sequence>MNNAKPISKHEVTRKAGTFGAVTMLSRVLGLVRDMLSASVFGTSSAWDAFVIAFTIPNMFRMMLGEGALAGAFVPLFSEYLHKDGEEKAWDFTNRVITLQSLVLIILVILACFALGGVLLFDISPRLREVLILSMLLSPYLFFICNVGLFMGILNAFYHFFLPAFAPVILNIVLIIVMISVVRVTSISVETKVSFVVVGVLIGGMIQLMSHFRLAVKHGLRFRVIFDLKDEGVQKIWRLMLPAVLGLSITQINLMIDRFLAYIIGEGAASSLYYANRIIQLPVGVFGVALATTSFPLLAQYAAQENKTDYRQTLIHVIKMMIFIAAPATSGLLVLSYPIIKMIFQYNEFDSSSTLTTAQVLFCYSIGLIAYCVSKTVIRAFYSLQDTRTPVKIGLITLVLNVVLNLILMIPLKQAGLALSTSITSFIGLFLLFHQMGKRVGSLMTADLVSNISKAAFCSGVMMLVSYILYKVLDRIIVAPLFNKIMTGIVPVAVGVLVYLAVAHFMNMPQTRELLKLVGIKIPPRTNRVS</sequence>
<dbReference type="CDD" id="cd13123">
    <property type="entry name" value="MATE_MurJ_like"/>
    <property type="match status" value="1"/>
</dbReference>
<comment type="function">
    <text evidence="8 10 11">Involved in peptidoglycan biosynthesis. Transports lipid-linked peptidoglycan precursors from the inner to the outer leaflet of the cytoplasmic membrane.</text>
</comment>
<keyword evidence="10 11" id="KW-0813">Transport</keyword>
<evidence type="ECO:0000256" key="3">
    <source>
        <dbReference type="ARBA" id="ARBA00022692"/>
    </source>
</evidence>
<protein>
    <recommendedName>
        <fullName evidence="10">Probable lipid II flippase MurJ</fullName>
    </recommendedName>
</protein>
<dbReference type="Pfam" id="PF03023">
    <property type="entry name" value="MurJ"/>
    <property type="match status" value="1"/>
</dbReference>
<comment type="similarity">
    <text evidence="9 10 11">Belongs to the MurJ/MviN family.</text>
</comment>
<comment type="caution">
    <text evidence="12">The sequence shown here is derived from an EMBL/GenBank/DDBJ whole genome shotgun (WGS) entry which is preliminary data.</text>
</comment>
<evidence type="ECO:0000256" key="4">
    <source>
        <dbReference type="ARBA" id="ARBA00022960"/>
    </source>
</evidence>
<dbReference type="GO" id="GO:0008360">
    <property type="term" value="P:regulation of cell shape"/>
    <property type="evidence" value="ECO:0007669"/>
    <property type="project" value="UniProtKB-UniRule"/>
</dbReference>
<keyword evidence="5 10" id="KW-0573">Peptidoglycan synthesis</keyword>
<dbReference type="GO" id="GO:0005886">
    <property type="term" value="C:plasma membrane"/>
    <property type="evidence" value="ECO:0007669"/>
    <property type="project" value="UniProtKB-SubCell"/>
</dbReference>
<feature type="transmembrane region" description="Helical" evidence="10">
    <location>
        <begin position="455"/>
        <end position="473"/>
    </location>
</feature>
<evidence type="ECO:0000256" key="9">
    <source>
        <dbReference type="ARBA" id="ARBA00061532"/>
    </source>
</evidence>
<accession>A0A3A4R114</accession>
<dbReference type="InterPro" id="IPR051050">
    <property type="entry name" value="Lipid_II_flippase_MurJ/MviN"/>
</dbReference>
<dbReference type="PANTHER" id="PTHR47019:SF1">
    <property type="entry name" value="LIPID II FLIPPASE MURJ"/>
    <property type="match status" value="1"/>
</dbReference>
<evidence type="ECO:0000256" key="7">
    <source>
        <dbReference type="ARBA" id="ARBA00023136"/>
    </source>
</evidence>
<dbReference type="PANTHER" id="PTHR47019">
    <property type="entry name" value="LIPID II FLIPPASE MURJ"/>
    <property type="match status" value="1"/>
</dbReference>
<feature type="transmembrane region" description="Helical" evidence="10">
    <location>
        <begin position="160"/>
        <end position="181"/>
    </location>
</feature>
<keyword evidence="7 10" id="KW-0472">Membrane</keyword>
<feature type="transmembrane region" description="Helical" evidence="10">
    <location>
        <begin position="281"/>
        <end position="299"/>
    </location>
</feature>
<feature type="transmembrane region" description="Helical" evidence="10">
    <location>
        <begin position="236"/>
        <end position="254"/>
    </location>
</feature>